<reference evidence="11 12" key="1">
    <citation type="journal article" date="2007" name="Nature">
        <title>Evolution of genes and genomes on the Drosophila phylogeny.</title>
        <authorList>
            <consortium name="Drosophila 12 Genomes Consortium"/>
            <person name="Clark A.G."/>
            <person name="Eisen M.B."/>
            <person name="Smith D.R."/>
            <person name="Bergman C.M."/>
            <person name="Oliver B."/>
            <person name="Markow T.A."/>
            <person name="Kaufman T.C."/>
            <person name="Kellis M."/>
            <person name="Gelbart W."/>
            <person name="Iyer V.N."/>
            <person name="Pollard D.A."/>
            <person name="Sackton T.B."/>
            <person name="Larracuente A.M."/>
            <person name="Singh N.D."/>
            <person name="Abad J.P."/>
            <person name="Abt D.N."/>
            <person name="Adryan B."/>
            <person name="Aguade M."/>
            <person name="Akashi H."/>
            <person name="Anderson W.W."/>
            <person name="Aquadro C.F."/>
            <person name="Ardell D.H."/>
            <person name="Arguello R."/>
            <person name="Artieri C.G."/>
            <person name="Barbash D.A."/>
            <person name="Barker D."/>
            <person name="Barsanti P."/>
            <person name="Batterham P."/>
            <person name="Batzoglou S."/>
            <person name="Begun D."/>
            <person name="Bhutkar A."/>
            <person name="Blanco E."/>
            <person name="Bosak S.A."/>
            <person name="Bradley R.K."/>
            <person name="Brand A.D."/>
            <person name="Brent M.R."/>
            <person name="Brooks A.N."/>
            <person name="Brown R.H."/>
            <person name="Butlin R.K."/>
            <person name="Caggese C."/>
            <person name="Calvi B.R."/>
            <person name="Bernardo de Carvalho A."/>
            <person name="Caspi A."/>
            <person name="Castrezana S."/>
            <person name="Celniker S.E."/>
            <person name="Chang J.L."/>
            <person name="Chapple C."/>
            <person name="Chatterji S."/>
            <person name="Chinwalla A."/>
            <person name="Civetta A."/>
            <person name="Clifton S.W."/>
            <person name="Comeron J.M."/>
            <person name="Costello J.C."/>
            <person name="Coyne J.A."/>
            <person name="Daub J."/>
            <person name="David R.G."/>
            <person name="Delcher A.L."/>
            <person name="Delehaunty K."/>
            <person name="Do C.B."/>
            <person name="Ebling H."/>
            <person name="Edwards K."/>
            <person name="Eickbush T."/>
            <person name="Evans J.D."/>
            <person name="Filipski A."/>
            <person name="Findeiss S."/>
            <person name="Freyhult E."/>
            <person name="Fulton L."/>
            <person name="Fulton R."/>
            <person name="Garcia A.C."/>
            <person name="Gardiner A."/>
            <person name="Garfield D.A."/>
            <person name="Garvin B.E."/>
            <person name="Gibson G."/>
            <person name="Gilbert D."/>
            <person name="Gnerre S."/>
            <person name="Godfrey J."/>
            <person name="Good R."/>
            <person name="Gotea V."/>
            <person name="Gravely B."/>
            <person name="Greenberg A.J."/>
            <person name="Griffiths-Jones S."/>
            <person name="Gross S."/>
            <person name="Guigo R."/>
            <person name="Gustafson E.A."/>
            <person name="Haerty W."/>
            <person name="Hahn M.W."/>
            <person name="Halligan D.L."/>
            <person name="Halpern A.L."/>
            <person name="Halter G.M."/>
            <person name="Han M.V."/>
            <person name="Heger A."/>
            <person name="Hillier L."/>
            <person name="Hinrichs A.S."/>
            <person name="Holmes I."/>
            <person name="Hoskins R.A."/>
            <person name="Hubisz M.J."/>
            <person name="Hultmark D."/>
            <person name="Huntley M.A."/>
            <person name="Jaffe D.B."/>
            <person name="Jagadeeshan S."/>
            <person name="Jeck W.R."/>
            <person name="Johnson J."/>
            <person name="Jones C.D."/>
            <person name="Jordan W.C."/>
            <person name="Karpen G.H."/>
            <person name="Kataoka E."/>
            <person name="Keightley P.D."/>
            <person name="Kheradpour P."/>
            <person name="Kirkness E.F."/>
            <person name="Koerich L.B."/>
            <person name="Kristiansen K."/>
            <person name="Kudrna D."/>
            <person name="Kulathinal R.J."/>
            <person name="Kumar S."/>
            <person name="Kwok R."/>
            <person name="Lander E."/>
            <person name="Langley C.H."/>
            <person name="Lapoint R."/>
            <person name="Lazzaro B.P."/>
            <person name="Lee S.J."/>
            <person name="Levesque L."/>
            <person name="Li R."/>
            <person name="Lin C.F."/>
            <person name="Lin M.F."/>
            <person name="Lindblad-Toh K."/>
            <person name="Llopart A."/>
            <person name="Long M."/>
            <person name="Low L."/>
            <person name="Lozovsky E."/>
            <person name="Lu J."/>
            <person name="Luo M."/>
            <person name="Machado C.A."/>
            <person name="Makalowski W."/>
            <person name="Marzo M."/>
            <person name="Matsuda M."/>
            <person name="Matzkin L."/>
            <person name="McAllister B."/>
            <person name="McBride C.S."/>
            <person name="McKernan B."/>
            <person name="McKernan K."/>
            <person name="Mendez-Lago M."/>
            <person name="Minx P."/>
            <person name="Mollenhauer M.U."/>
            <person name="Montooth K."/>
            <person name="Mount S.M."/>
            <person name="Mu X."/>
            <person name="Myers E."/>
            <person name="Negre B."/>
            <person name="Newfeld S."/>
            <person name="Nielsen R."/>
            <person name="Noor M.A."/>
            <person name="O'Grady P."/>
            <person name="Pachter L."/>
            <person name="Papaceit M."/>
            <person name="Parisi M.J."/>
            <person name="Parisi M."/>
            <person name="Parts L."/>
            <person name="Pedersen J.S."/>
            <person name="Pesole G."/>
            <person name="Phillippy A.M."/>
            <person name="Ponting C.P."/>
            <person name="Pop M."/>
            <person name="Porcelli D."/>
            <person name="Powell J.R."/>
            <person name="Prohaska S."/>
            <person name="Pruitt K."/>
            <person name="Puig M."/>
            <person name="Quesneville H."/>
            <person name="Ram K.R."/>
            <person name="Rand D."/>
            <person name="Rasmussen M.D."/>
            <person name="Reed L.K."/>
            <person name="Reenan R."/>
            <person name="Reily A."/>
            <person name="Remington K.A."/>
            <person name="Rieger T.T."/>
            <person name="Ritchie M.G."/>
            <person name="Robin C."/>
            <person name="Rogers Y.H."/>
            <person name="Rohde C."/>
            <person name="Rozas J."/>
            <person name="Rubenfield M.J."/>
            <person name="Ruiz A."/>
            <person name="Russo S."/>
            <person name="Salzberg S.L."/>
            <person name="Sanchez-Gracia A."/>
            <person name="Saranga D.J."/>
            <person name="Sato H."/>
            <person name="Schaeffer S.W."/>
            <person name="Schatz M.C."/>
            <person name="Schlenke T."/>
            <person name="Schwartz R."/>
            <person name="Segarra C."/>
            <person name="Singh R.S."/>
            <person name="Sirot L."/>
            <person name="Sirota M."/>
            <person name="Sisneros N.B."/>
            <person name="Smith C.D."/>
            <person name="Smith T.F."/>
            <person name="Spieth J."/>
            <person name="Stage D.E."/>
            <person name="Stark A."/>
            <person name="Stephan W."/>
            <person name="Strausberg R.L."/>
            <person name="Strempel S."/>
            <person name="Sturgill D."/>
            <person name="Sutton G."/>
            <person name="Sutton G.G."/>
            <person name="Tao W."/>
            <person name="Teichmann S."/>
            <person name="Tobari Y.N."/>
            <person name="Tomimura Y."/>
            <person name="Tsolas J.M."/>
            <person name="Valente V.L."/>
            <person name="Venter E."/>
            <person name="Venter J.C."/>
            <person name="Vicario S."/>
            <person name="Vieira F.G."/>
            <person name="Vilella A.J."/>
            <person name="Villasante A."/>
            <person name="Walenz B."/>
            <person name="Wang J."/>
            <person name="Wasserman M."/>
            <person name="Watts T."/>
            <person name="Wilson D."/>
            <person name="Wilson R.K."/>
            <person name="Wing R.A."/>
            <person name="Wolfner M.F."/>
            <person name="Wong A."/>
            <person name="Wong G.K."/>
            <person name="Wu C.I."/>
            <person name="Wu G."/>
            <person name="Yamamoto D."/>
            <person name="Yang H.P."/>
            <person name="Yang S.P."/>
            <person name="Yorke J.A."/>
            <person name="Yoshida K."/>
            <person name="Zdobnov E."/>
            <person name="Zhang P."/>
            <person name="Zhang Y."/>
            <person name="Zimin A.V."/>
            <person name="Baldwin J."/>
            <person name="Abdouelleil A."/>
            <person name="Abdulkadir J."/>
            <person name="Abebe A."/>
            <person name="Abera B."/>
            <person name="Abreu J."/>
            <person name="Acer S.C."/>
            <person name="Aftuck L."/>
            <person name="Alexander A."/>
            <person name="An P."/>
            <person name="Anderson E."/>
            <person name="Anderson S."/>
            <person name="Arachi H."/>
            <person name="Azer M."/>
            <person name="Bachantsang P."/>
            <person name="Barry A."/>
            <person name="Bayul T."/>
            <person name="Berlin A."/>
            <person name="Bessette D."/>
            <person name="Bloom T."/>
            <person name="Blye J."/>
            <person name="Boguslavskiy L."/>
            <person name="Bonnet C."/>
            <person name="Boukhgalter B."/>
            <person name="Bourzgui I."/>
            <person name="Brown A."/>
            <person name="Cahill P."/>
            <person name="Channer S."/>
            <person name="Cheshatsang Y."/>
            <person name="Chuda L."/>
            <person name="Citroen M."/>
            <person name="Collymore A."/>
            <person name="Cooke P."/>
            <person name="Costello M."/>
            <person name="D'Aco K."/>
            <person name="Daza R."/>
            <person name="De Haan G."/>
            <person name="DeGray S."/>
            <person name="DeMaso C."/>
            <person name="Dhargay N."/>
            <person name="Dooley K."/>
            <person name="Dooley E."/>
            <person name="Doricent M."/>
            <person name="Dorje P."/>
            <person name="Dorjee K."/>
            <person name="Dupes A."/>
            <person name="Elong R."/>
            <person name="Falk J."/>
            <person name="Farina A."/>
            <person name="Faro S."/>
            <person name="Ferguson D."/>
            <person name="Fisher S."/>
            <person name="Foley C.D."/>
            <person name="Franke A."/>
            <person name="Friedrich D."/>
            <person name="Gadbois L."/>
            <person name="Gearin G."/>
            <person name="Gearin C.R."/>
            <person name="Giannoukos G."/>
            <person name="Goode T."/>
            <person name="Graham J."/>
            <person name="Grandbois E."/>
            <person name="Grewal S."/>
            <person name="Gyaltsen K."/>
            <person name="Hafez N."/>
            <person name="Hagos B."/>
            <person name="Hall J."/>
            <person name="Henson C."/>
            <person name="Hollinger A."/>
            <person name="Honan T."/>
            <person name="Huard M.D."/>
            <person name="Hughes L."/>
            <person name="Hurhula B."/>
            <person name="Husby M.E."/>
            <person name="Kamat A."/>
            <person name="Kanga B."/>
            <person name="Kashin S."/>
            <person name="Khazanovich D."/>
            <person name="Kisner P."/>
            <person name="Lance K."/>
            <person name="Lara M."/>
            <person name="Lee W."/>
            <person name="Lennon N."/>
            <person name="Letendre F."/>
            <person name="LeVine R."/>
            <person name="Lipovsky A."/>
            <person name="Liu X."/>
            <person name="Liu J."/>
            <person name="Liu S."/>
            <person name="Lokyitsang T."/>
            <person name="Lokyitsang Y."/>
            <person name="Lubonja R."/>
            <person name="Lui A."/>
            <person name="MacDonald P."/>
            <person name="Magnisalis V."/>
            <person name="Maru K."/>
            <person name="Matthews C."/>
            <person name="McCusker W."/>
            <person name="McDonough S."/>
            <person name="Mehta T."/>
            <person name="Meldrim J."/>
            <person name="Meneus L."/>
            <person name="Mihai O."/>
            <person name="Mihalev A."/>
            <person name="Mihova T."/>
            <person name="Mittelman R."/>
            <person name="Mlenga V."/>
            <person name="Montmayeur A."/>
            <person name="Mulrain L."/>
            <person name="Navidi A."/>
            <person name="Naylor J."/>
            <person name="Negash T."/>
            <person name="Nguyen T."/>
            <person name="Nguyen N."/>
            <person name="Nicol R."/>
            <person name="Norbu C."/>
            <person name="Norbu N."/>
            <person name="Novod N."/>
            <person name="O'Neill B."/>
            <person name="Osman S."/>
            <person name="Markiewicz E."/>
            <person name="Oyono O.L."/>
            <person name="Patti C."/>
            <person name="Phunkhang P."/>
            <person name="Pierre F."/>
            <person name="Priest M."/>
            <person name="Raghuraman S."/>
            <person name="Rege F."/>
            <person name="Reyes R."/>
            <person name="Rise C."/>
            <person name="Rogov P."/>
            <person name="Ross K."/>
            <person name="Ryan E."/>
            <person name="Settipalli S."/>
            <person name="Shea T."/>
            <person name="Sherpa N."/>
            <person name="Shi L."/>
            <person name="Shih D."/>
            <person name="Sparrow T."/>
            <person name="Spaulding J."/>
            <person name="Stalker J."/>
            <person name="Stange-Thomann N."/>
            <person name="Stavropoulos S."/>
            <person name="Stone C."/>
            <person name="Strader C."/>
            <person name="Tesfaye S."/>
            <person name="Thomson T."/>
            <person name="Thoulutsang Y."/>
            <person name="Thoulutsang D."/>
            <person name="Topham K."/>
            <person name="Topping I."/>
            <person name="Tsamla T."/>
            <person name="Vassiliev H."/>
            <person name="Vo A."/>
            <person name="Wangchuk T."/>
            <person name="Wangdi T."/>
            <person name="Weiand M."/>
            <person name="Wilkinson J."/>
            <person name="Wilson A."/>
            <person name="Yadav S."/>
            <person name="Young G."/>
            <person name="Yu Q."/>
            <person name="Zembek L."/>
            <person name="Zhong D."/>
            <person name="Zimmer A."/>
            <person name="Zwirko Z."/>
            <person name="Jaffe D.B."/>
            <person name="Alvarez P."/>
            <person name="Brockman W."/>
            <person name="Butler J."/>
            <person name="Chin C."/>
            <person name="Gnerre S."/>
            <person name="Grabherr M."/>
            <person name="Kleber M."/>
            <person name="Mauceli E."/>
            <person name="MacCallum I."/>
        </authorList>
    </citation>
    <scope>NUCLEOTIDE SEQUENCE [LARGE SCALE GENOMIC DNA]</scope>
    <source>
        <strain evidence="12">Tucson 15287-2541.00</strain>
    </source>
</reference>
<dbReference type="SMR" id="B4JHJ6"/>
<comment type="pathway">
    <text evidence="3">Cofactor metabolism; pyridoxal 5'-phosphate salvage; pyridoxal 5'-phosphate from pyridoxamine 5'-phosphate: step 1/1.</text>
</comment>
<keyword evidence="8" id="KW-0288">FMN</keyword>
<dbReference type="Gene3D" id="2.30.110.10">
    <property type="entry name" value="Electron Transport, Fmn-binding Protein, Chain A"/>
    <property type="match status" value="1"/>
</dbReference>
<dbReference type="HOGENOM" id="CLU_1058739_0_0_1"/>
<keyword evidence="12" id="KW-1185">Reference proteome</keyword>
<protein>
    <recommendedName>
        <fullName evidence="6">pyridoxal 5'-phosphate synthase</fullName>
        <ecNumber evidence="6">1.4.3.5</ecNumber>
    </recommendedName>
</protein>
<accession>B4JHJ6</accession>
<dbReference type="eggNOG" id="KOG2586">
    <property type="taxonomic scope" value="Eukaryota"/>
</dbReference>
<comment type="cofactor">
    <cofactor evidence="1">
        <name>FMN</name>
        <dbReference type="ChEBI" id="CHEBI:58210"/>
    </cofactor>
</comment>
<evidence type="ECO:0000256" key="8">
    <source>
        <dbReference type="ARBA" id="ARBA00022643"/>
    </source>
</evidence>
<dbReference type="PIRSF" id="PIRSF000190">
    <property type="entry name" value="Pyd_amn-ph_oxd"/>
    <property type="match status" value="1"/>
</dbReference>
<proteinExistence type="inferred from homology"/>
<dbReference type="UniPathway" id="UPA01068">
    <property type="reaction ID" value="UER00304"/>
</dbReference>
<dbReference type="EC" id="1.4.3.5" evidence="6"/>
<evidence type="ECO:0000313" key="11">
    <source>
        <dbReference type="EMBL" id="EDV92823.1"/>
    </source>
</evidence>
<dbReference type="OrthoDB" id="303614at2759"/>
<feature type="domain" description="Pyridoxamine 5'-phosphate oxidase N-terminal" evidence="10">
    <location>
        <begin position="30"/>
        <end position="117"/>
    </location>
</feature>
<evidence type="ECO:0000256" key="1">
    <source>
        <dbReference type="ARBA" id="ARBA00001917"/>
    </source>
</evidence>
<dbReference type="AlphaFoldDB" id="B4JHJ6"/>
<comment type="similarity">
    <text evidence="5">Belongs to the pyridoxamine 5'-phosphate oxidase family.</text>
</comment>
<evidence type="ECO:0000259" key="10">
    <source>
        <dbReference type="Pfam" id="PF01243"/>
    </source>
</evidence>
<dbReference type="EMBL" id="CH916369">
    <property type="protein sequence ID" value="EDV92823.1"/>
    <property type="molecule type" value="Genomic_DNA"/>
</dbReference>
<keyword evidence="9" id="KW-0560">Oxidoreductase</keyword>
<evidence type="ECO:0000256" key="7">
    <source>
        <dbReference type="ARBA" id="ARBA00022630"/>
    </source>
</evidence>
<comment type="pathway">
    <text evidence="4">Cofactor metabolism; pyridoxal 5'-phosphate salvage; pyridoxal 5'-phosphate from pyridoxine 5'-phosphate: step 1/1.</text>
</comment>
<evidence type="ECO:0000313" key="12">
    <source>
        <dbReference type="Proteomes" id="UP000001070"/>
    </source>
</evidence>
<name>B4JHJ6_DROGR</name>
<evidence type="ECO:0000256" key="6">
    <source>
        <dbReference type="ARBA" id="ARBA00012801"/>
    </source>
</evidence>
<dbReference type="InterPro" id="IPR012349">
    <property type="entry name" value="Split_barrel_FMN-bd"/>
</dbReference>
<dbReference type="GO" id="GO:0010181">
    <property type="term" value="F:FMN binding"/>
    <property type="evidence" value="ECO:0007669"/>
    <property type="project" value="InterPro"/>
</dbReference>
<evidence type="ECO:0000256" key="5">
    <source>
        <dbReference type="ARBA" id="ARBA00007301"/>
    </source>
</evidence>
<evidence type="ECO:0000256" key="2">
    <source>
        <dbReference type="ARBA" id="ARBA00003691"/>
    </source>
</evidence>
<dbReference type="OMA" id="MSITHGP"/>
<dbReference type="PANTHER" id="PTHR10851:SF0">
    <property type="entry name" value="PYRIDOXINE-5'-PHOSPHATE OXIDASE"/>
    <property type="match status" value="1"/>
</dbReference>
<dbReference type="FunCoup" id="B4JHJ6">
    <property type="interactions" value="128"/>
</dbReference>
<gene>
    <name evidence="11" type="primary">Dgri\GH18972</name>
    <name evidence="11" type="ORF">Dgri_GH18972</name>
</gene>
<dbReference type="STRING" id="7222.B4JHJ6"/>
<dbReference type="InterPro" id="IPR011576">
    <property type="entry name" value="Pyridox_Oxase_N"/>
</dbReference>
<comment type="function">
    <text evidence="2">Catalyzes the oxidation of either pyridoxine 5'-phosphate (PNP) or pyridoxamine 5'-phosphate (PMP) into pyridoxal 5'-phosphate (PLP).</text>
</comment>
<evidence type="ECO:0000256" key="3">
    <source>
        <dbReference type="ARBA" id="ARBA00004738"/>
    </source>
</evidence>
<dbReference type="PANTHER" id="PTHR10851">
    <property type="entry name" value="PYRIDOXINE-5-PHOSPHATE OXIDASE"/>
    <property type="match status" value="1"/>
</dbReference>
<dbReference type="InParanoid" id="B4JHJ6"/>
<dbReference type="KEGG" id="dgr:6563273"/>
<sequence length="221" mass="25174">MDDQRQNVIREPYCILRQWLSVASHVAPASQPRCACLATVDAAGQPATRMTNVRQINAAGLTFYTTLGSRVAGKIDNNPHVSLQFHWPQLRRSVHVSGTVSDVSALRSQLQFARYPREVQLGMHGIWASEKRSLCSRIMDYLAGISVSAPAPEEPLPLPWNWGGFLLQPSLYEFWHDNCDASSRRCMRFQRCLTLPRGRRYRVVNANRYDWVFDSFVEYGS</sequence>
<dbReference type="GO" id="GO:0004733">
    <property type="term" value="F:pyridoxamine phosphate oxidase activity"/>
    <property type="evidence" value="ECO:0007669"/>
    <property type="project" value="UniProtKB-EC"/>
</dbReference>
<evidence type="ECO:0000256" key="9">
    <source>
        <dbReference type="ARBA" id="ARBA00023002"/>
    </source>
</evidence>
<dbReference type="InterPro" id="IPR000659">
    <property type="entry name" value="Pyridox_Oxase"/>
</dbReference>
<dbReference type="SUPFAM" id="SSF50475">
    <property type="entry name" value="FMN-binding split barrel"/>
    <property type="match status" value="1"/>
</dbReference>
<dbReference type="Proteomes" id="UP000001070">
    <property type="component" value="Unassembled WGS sequence"/>
</dbReference>
<dbReference type="PhylomeDB" id="B4JHJ6"/>
<organism evidence="12">
    <name type="scientific">Drosophila grimshawi</name>
    <name type="common">Hawaiian fruit fly</name>
    <name type="synonym">Idiomyia grimshawi</name>
    <dbReference type="NCBI Taxonomy" id="7222"/>
    <lineage>
        <taxon>Eukaryota</taxon>
        <taxon>Metazoa</taxon>
        <taxon>Ecdysozoa</taxon>
        <taxon>Arthropoda</taxon>
        <taxon>Hexapoda</taxon>
        <taxon>Insecta</taxon>
        <taxon>Pterygota</taxon>
        <taxon>Neoptera</taxon>
        <taxon>Endopterygota</taxon>
        <taxon>Diptera</taxon>
        <taxon>Brachycera</taxon>
        <taxon>Muscomorpha</taxon>
        <taxon>Ephydroidea</taxon>
        <taxon>Drosophilidae</taxon>
        <taxon>Drosophila</taxon>
        <taxon>Hawaiian Drosophila</taxon>
    </lineage>
</organism>
<dbReference type="Pfam" id="PF01243">
    <property type="entry name" value="PNPOx_N"/>
    <property type="match status" value="1"/>
</dbReference>
<keyword evidence="7" id="KW-0285">Flavoprotein</keyword>
<evidence type="ECO:0000256" key="4">
    <source>
        <dbReference type="ARBA" id="ARBA00005037"/>
    </source>
</evidence>
<dbReference type="GO" id="GO:0008615">
    <property type="term" value="P:pyridoxine biosynthetic process"/>
    <property type="evidence" value="ECO:0007669"/>
    <property type="project" value="InterPro"/>
</dbReference>